<organism evidence="1 2">
    <name type="scientific">Mytilus galloprovincialis</name>
    <name type="common">Mediterranean mussel</name>
    <dbReference type="NCBI Taxonomy" id="29158"/>
    <lineage>
        <taxon>Eukaryota</taxon>
        <taxon>Metazoa</taxon>
        <taxon>Spiralia</taxon>
        <taxon>Lophotrochozoa</taxon>
        <taxon>Mollusca</taxon>
        <taxon>Bivalvia</taxon>
        <taxon>Autobranchia</taxon>
        <taxon>Pteriomorphia</taxon>
        <taxon>Mytilida</taxon>
        <taxon>Mytiloidea</taxon>
        <taxon>Mytilidae</taxon>
        <taxon>Mytilinae</taxon>
        <taxon>Mytilus</taxon>
    </lineage>
</organism>
<evidence type="ECO:0000313" key="1">
    <source>
        <dbReference type="EMBL" id="VDI06315.1"/>
    </source>
</evidence>
<evidence type="ECO:0000313" key="2">
    <source>
        <dbReference type="Proteomes" id="UP000596742"/>
    </source>
</evidence>
<comment type="caution">
    <text evidence="1">The sequence shown here is derived from an EMBL/GenBank/DDBJ whole genome shotgun (WGS) entry which is preliminary data.</text>
</comment>
<dbReference type="OrthoDB" id="6107827at2759"/>
<keyword evidence="2" id="KW-1185">Reference proteome</keyword>
<name>A0A8B6CJR2_MYTGA</name>
<reference evidence="1" key="1">
    <citation type="submission" date="2018-11" db="EMBL/GenBank/DDBJ databases">
        <authorList>
            <person name="Alioto T."/>
            <person name="Alioto T."/>
        </authorList>
    </citation>
    <scope>NUCLEOTIDE SEQUENCE</scope>
</reference>
<accession>A0A8B6CJR2</accession>
<proteinExistence type="predicted"/>
<sequence length="253" mass="28395">MSFSIRNPRIHCYSTPLSGHVKVNVHDEAYARIHLGIVNKNLDFFLARLCFKGGTKYNLNILQENEMKKVGNMAKGFDGAIKGIVGGIKDGIDLFKQIISGKLSFKQMITDFVEALENLPKTVVKLRETAIEVIKALGRIDERDLPPFIRPVKRLVMHVTKLFNDIKSDVMTFYNTLEETITVIIPKSATDVYEAIKEVIHAFSIMIKDPKTAITQIGKGALTIYTSVMSLIDAVNKTREACFFLKGRKDTEG</sequence>
<dbReference type="Proteomes" id="UP000596742">
    <property type="component" value="Unassembled WGS sequence"/>
</dbReference>
<gene>
    <name evidence="1" type="ORF">MGAL_10B090669</name>
</gene>
<dbReference type="EMBL" id="UYJE01001909">
    <property type="protein sequence ID" value="VDI06315.1"/>
    <property type="molecule type" value="Genomic_DNA"/>
</dbReference>
<dbReference type="AlphaFoldDB" id="A0A8B6CJR2"/>
<protein>
    <submittedName>
        <fullName evidence="1">Uncharacterized protein</fullName>
    </submittedName>
</protein>